<keyword evidence="1" id="KW-0472">Membrane</keyword>
<keyword evidence="1" id="KW-1133">Transmembrane helix</keyword>
<dbReference type="Proteomes" id="UP000182975">
    <property type="component" value="Unassembled WGS sequence"/>
</dbReference>
<protein>
    <recommendedName>
        <fullName evidence="4">NHLM bacteriocin system secretion protein</fullName>
    </recommendedName>
</protein>
<organism evidence="2 3">
    <name type="scientific">Denitrobacterium detoxificans</name>
    <dbReference type="NCBI Taxonomy" id="79604"/>
    <lineage>
        <taxon>Bacteria</taxon>
        <taxon>Bacillati</taxon>
        <taxon>Actinomycetota</taxon>
        <taxon>Coriobacteriia</taxon>
        <taxon>Eggerthellales</taxon>
        <taxon>Eggerthellaceae</taxon>
        <taxon>Denitrobacterium</taxon>
    </lineage>
</organism>
<evidence type="ECO:0008006" key="4">
    <source>
        <dbReference type="Google" id="ProtNLM"/>
    </source>
</evidence>
<keyword evidence="1" id="KW-0812">Transmembrane</keyword>
<accession>A0A172S067</accession>
<dbReference type="RefSeq" id="WP_066664432.1">
    <property type="nucleotide sequence ID" value="NZ_CP011402.1"/>
</dbReference>
<dbReference type="KEGG" id="ddt:AAY81_09530"/>
<dbReference type="AlphaFoldDB" id="A0A172S067"/>
<proteinExistence type="predicted"/>
<evidence type="ECO:0000256" key="1">
    <source>
        <dbReference type="SAM" id="Phobius"/>
    </source>
</evidence>
<dbReference type="STRING" id="79604.AAY81_09530"/>
<evidence type="ECO:0000313" key="2">
    <source>
        <dbReference type="EMBL" id="SEO39358.1"/>
    </source>
</evidence>
<reference evidence="3" key="1">
    <citation type="submission" date="2016-10" db="EMBL/GenBank/DDBJ databases">
        <authorList>
            <person name="Varghese N."/>
        </authorList>
    </citation>
    <scope>NUCLEOTIDE SEQUENCE [LARGE SCALE GENOMIC DNA]</scope>
    <source>
        <strain evidence="3">DSM 21843</strain>
    </source>
</reference>
<feature type="transmembrane region" description="Helical" evidence="1">
    <location>
        <begin position="34"/>
        <end position="54"/>
    </location>
</feature>
<evidence type="ECO:0000313" key="3">
    <source>
        <dbReference type="Proteomes" id="UP000182975"/>
    </source>
</evidence>
<dbReference type="EMBL" id="FOEC01000001">
    <property type="protein sequence ID" value="SEO39358.1"/>
    <property type="molecule type" value="Genomic_DNA"/>
</dbReference>
<sequence>MAETGSSIFNNRAVERLRSPDDLEKYVRITSPSVWVFLGACIALLAGLLVWGIFGSVSTSVSSTGVVVDGQAMCFLDAGDVAKVHEGDIVNIGGELMEVKSVAPIPASRDEANQILSNDYLVHALLQGDWAYQVIFEGDSSNLPSSVPLTVNITVERVAPISLILGRQ</sequence>
<keyword evidence="3" id="KW-1185">Reference proteome</keyword>
<dbReference type="OrthoDB" id="8439633at2"/>
<name>A0A172S067_9ACTN</name>
<gene>
    <name evidence="2" type="ORF">SAMN02910314_00102</name>
</gene>